<name>A0ABQ6IB88_9MICO</name>
<dbReference type="Proteomes" id="UP001157125">
    <property type="component" value="Unassembled WGS sequence"/>
</dbReference>
<sequence>MGLRVFSAMSDLKIAVEVGLVTGVIPAMTPTGSAISVMPSRLVLVNDAHGLHRAHGVGDVLAREDVLHGLVFEDATAGLGDRLHREVAVLAERRDRRLLDQHVNVFLGERGVCLQGTLAVRDESVDLGRDGRRGFLDRGFLGGGHGVSLP</sequence>
<comment type="caution">
    <text evidence="1">The sequence shown here is derived from an EMBL/GenBank/DDBJ whole genome shotgun (WGS) entry which is preliminary data.</text>
</comment>
<reference evidence="2" key="1">
    <citation type="journal article" date="2019" name="Int. J. Syst. Evol. Microbiol.">
        <title>The Global Catalogue of Microorganisms (GCM) 10K type strain sequencing project: providing services to taxonomists for standard genome sequencing and annotation.</title>
        <authorList>
            <consortium name="The Broad Institute Genomics Platform"/>
            <consortium name="The Broad Institute Genome Sequencing Center for Infectious Disease"/>
            <person name="Wu L."/>
            <person name="Ma J."/>
        </authorList>
    </citation>
    <scope>NUCLEOTIDE SEQUENCE [LARGE SCALE GENOMIC DNA]</scope>
    <source>
        <strain evidence="2">NBRC 112299</strain>
    </source>
</reference>
<proteinExistence type="predicted"/>
<protein>
    <submittedName>
        <fullName evidence="1">Uncharacterized protein</fullName>
    </submittedName>
</protein>
<gene>
    <name evidence="1" type="ORF">GCM10025876_09200</name>
</gene>
<organism evidence="1 2">
    <name type="scientific">Demequina litorisediminis</name>
    <dbReference type="NCBI Taxonomy" id="1849022"/>
    <lineage>
        <taxon>Bacteria</taxon>
        <taxon>Bacillati</taxon>
        <taxon>Actinomycetota</taxon>
        <taxon>Actinomycetes</taxon>
        <taxon>Micrococcales</taxon>
        <taxon>Demequinaceae</taxon>
        <taxon>Demequina</taxon>
    </lineage>
</organism>
<evidence type="ECO:0000313" key="1">
    <source>
        <dbReference type="EMBL" id="GMA34716.1"/>
    </source>
</evidence>
<dbReference type="EMBL" id="BSUN01000001">
    <property type="protein sequence ID" value="GMA34716.1"/>
    <property type="molecule type" value="Genomic_DNA"/>
</dbReference>
<accession>A0ABQ6IB88</accession>
<keyword evidence="2" id="KW-1185">Reference proteome</keyword>
<evidence type="ECO:0000313" key="2">
    <source>
        <dbReference type="Proteomes" id="UP001157125"/>
    </source>
</evidence>